<feature type="transmembrane region" description="Helical" evidence="1">
    <location>
        <begin position="778"/>
        <end position="796"/>
    </location>
</feature>
<feature type="transmembrane region" description="Helical" evidence="1">
    <location>
        <begin position="852"/>
        <end position="872"/>
    </location>
</feature>
<feature type="transmembrane region" description="Helical" evidence="1">
    <location>
        <begin position="749"/>
        <end position="766"/>
    </location>
</feature>
<proteinExistence type="predicted"/>
<feature type="transmembrane region" description="Helical" evidence="1">
    <location>
        <begin position="902"/>
        <end position="923"/>
    </location>
</feature>
<keyword evidence="1" id="KW-1133">Transmembrane helix</keyword>
<accession>A0AAD5M5I3</accession>
<evidence type="ECO:0008006" key="4">
    <source>
        <dbReference type="Google" id="ProtNLM"/>
    </source>
</evidence>
<organism evidence="2 3">
    <name type="scientific">Pythium insidiosum</name>
    <name type="common">Pythiosis disease agent</name>
    <dbReference type="NCBI Taxonomy" id="114742"/>
    <lineage>
        <taxon>Eukaryota</taxon>
        <taxon>Sar</taxon>
        <taxon>Stramenopiles</taxon>
        <taxon>Oomycota</taxon>
        <taxon>Peronosporomycetes</taxon>
        <taxon>Pythiales</taxon>
        <taxon>Pythiaceae</taxon>
        <taxon>Pythium</taxon>
    </lineage>
</organism>
<dbReference type="Proteomes" id="UP001209570">
    <property type="component" value="Unassembled WGS sequence"/>
</dbReference>
<keyword evidence="3" id="KW-1185">Reference proteome</keyword>
<evidence type="ECO:0000256" key="1">
    <source>
        <dbReference type="SAM" id="Phobius"/>
    </source>
</evidence>
<comment type="caution">
    <text evidence="2">The sequence shown here is derived from an EMBL/GenBank/DDBJ whole genome shotgun (WGS) entry which is preliminary data.</text>
</comment>
<keyword evidence="1" id="KW-0472">Membrane</keyword>
<name>A0AAD5M5I3_PYTIN</name>
<gene>
    <name evidence="2" type="ORF">P43SY_001844</name>
</gene>
<protein>
    <recommendedName>
        <fullName evidence="4">Transmembrane protein</fullName>
    </recommendedName>
</protein>
<evidence type="ECO:0000313" key="3">
    <source>
        <dbReference type="Proteomes" id="UP001209570"/>
    </source>
</evidence>
<feature type="transmembrane region" description="Helical" evidence="1">
    <location>
        <begin position="824"/>
        <end position="845"/>
    </location>
</feature>
<feature type="transmembrane region" description="Helical" evidence="1">
    <location>
        <begin position="433"/>
        <end position="464"/>
    </location>
</feature>
<dbReference type="EMBL" id="JAKCXM010000346">
    <property type="protein sequence ID" value="KAJ0395420.1"/>
    <property type="molecule type" value="Genomic_DNA"/>
</dbReference>
<sequence>MPTDSRPLAHQLNNQYGIDNPTLAEVVAGLGCHQGCLPFPVLAAVPVVELALGQALELDPVLELVQALAAARAVALVQDPSLPALMASRFQALTVSRSQGLAVVLAEVDAGLGCHQGCLPFPVLAADDCGMKDASLTFMLLSGRVCPRGDSIKMLSIKKLSLVALAICAITSSALVQAQDQGIVAANNDHDVSPRRLRGQTYGGGGGGYSGGGGRGGYSGGGGRGGYSGGGGGGGYSGGGGRGGYSGGGGGGRGGYSGGGGGRGGYSGGGGGGRGGYSGGGGGGGYSGGGHSGGGRGGYSGGGWSGGFNGGGGGGYSGGGGGWSGGFNGGGGGGGYSGGGGGGGGGWSGGFNGGGGGYSPGVIPVELRDMLKSTGGRFQARVYGEAIPRERLAKSALMRVFPSVVKPTASVQPVAPRDDPLPSPKRRKKRSSVLLVPIVPAWGMLSTIVYVFFATVLALSAWGLDRLANKPINLGVVENAWFRDIFEVPVYTFLRGDTTARLVQRDLALNLTRGTQSLSDLQYDECGKRDPDCADRLRANTERVLFLLASGFKLVSGFEAPEFVTAFDQIRIQYVNTLSGFNTPVVQYSLPGHTDAVVCILRRNRFRVAQEEEELEEIDSVAICSKRPFDPDWICENEVEMSRATYVFRVNLGKAVYLGETRRREVYYNPGNVARLSGGPRGTALLSAVIAIDEYNGGILQASAPYDVAPAYLCKGTFDFSTNTGMRWQGQGVVSMTWKANSLMVTNSLVLWALTMLLAVLQLAYLPRSSVCVVPVYMAKSIVGPIILGFACYGNFNVQVLTTYLEQNRVTSFNAEPYRLCGPALIAAILAIMSGTAIQMVFASYLVSPSYLLTLVGVANFLLVSVLEAFVFPKKSTMRPRPCALPSSTTCADFAEIRETSFLSPILALSTVAVGILLVRLVARRRDAVDRMASAKNSLLRMFDAESVLELAITSAGGSVITRSDGALLLDAGIMLHKNLVRVSTTAIVRTNIVKYALLYRCLPPPLARLLSRLVGRVLVVRATGDKC</sequence>
<dbReference type="AlphaFoldDB" id="A0AAD5M5I3"/>
<evidence type="ECO:0000313" key="2">
    <source>
        <dbReference type="EMBL" id="KAJ0395420.1"/>
    </source>
</evidence>
<keyword evidence="1" id="KW-0812">Transmembrane</keyword>
<reference evidence="2" key="1">
    <citation type="submission" date="2021-12" db="EMBL/GenBank/DDBJ databases">
        <title>Prjna785345.</title>
        <authorList>
            <person name="Rujirawat T."/>
            <person name="Krajaejun T."/>
        </authorList>
    </citation>
    <scope>NUCLEOTIDE SEQUENCE</scope>
    <source>
        <strain evidence="2">Pi057C3</strain>
    </source>
</reference>